<feature type="transmembrane region" description="Helical" evidence="1">
    <location>
        <begin position="12"/>
        <end position="33"/>
    </location>
</feature>
<keyword evidence="1" id="KW-1133">Transmembrane helix</keyword>
<evidence type="ECO:0000256" key="1">
    <source>
        <dbReference type="SAM" id="Phobius"/>
    </source>
</evidence>
<dbReference type="AlphaFoldDB" id="A0A1X2J2B0"/>
<keyword evidence="1" id="KW-0472">Membrane</keyword>
<accession>A0A1X2J2B0</accession>
<feature type="transmembrane region" description="Helical" evidence="1">
    <location>
        <begin position="96"/>
        <end position="114"/>
    </location>
</feature>
<gene>
    <name evidence="2" type="ORF">BCR42DRAFT_486014</name>
</gene>
<keyword evidence="1" id="KW-0812">Transmembrane</keyword>
<feature type="transmembrane region" description="Helical" evidence="1">
    <location>
        <begin position="53"/>
        <end position="76"/>
    </location>
</feature>
<evidence type="ECO:0000313" key="2">
    <source>
        <dbReference type="EMBL" id="ORZ25931.1"/>
    </source>
</evidence>
<comment type="caution">
    <text evidence="2">The sequence shown here is derived from an EMBL/GenBank/DDBJ whole genome shotgun (WGS) entry which is preliminary data.</text>
</comment>
<proteinExistence type="predicted"/>
<dbReference type="OrthoDB" id="2241330at2759"/>
<feature type="transmembrane region" description="Helical" evidence="1">
    <location>
        <begin position="160"/>
        <end position="182"/>
    </location>
</feature>
<organism evidence="2 3">
    <name type="scientific">Absidia repens</name>
    <dbReference type="NCBI Taxonomy" id="90262"/>
    <lineage>
        <taxon>Eukaryota</taxon>
        <taxon>Fungi</taxon>
        <taxon>Fungi incertae sedis</taxon>
        <taxon>Mucoromycota</taxon>
        <taxon>Mucoromycotina</taxon>
        <taxon>Mucoromycetes</taxon>
        <taxon>Mucorales</taxon>
        <taxon>Cunninghamellaceae</taxon>
        <taxon>Absidia</taxon>
    </lineage>
</organism>
<protein>
    <submittedName>
        <fullName evidence="2">Uncharacterized protein</fullName>
    </submittedName>
</protein>
<dbReference type="Proteomes" id="UP000193560">
    <property type="component" value="Unassembled WGS sequence"/>
</dbReference>
<sequence length="223" mass="24259">MKVLSKLHYIQYLHLWNCVIGLVLTCVLIGVAANIKYYVSSGAEISGFGNFNVFVYPATFVYMFIPAVTSVIYGLLLGLDPSPKYSRWAPSKTLSGSIACVACAILLASLWPVVPGADVMTAPDAAISCTWKNYMSWYVIYANPEAFPWVDAIDAACSCFTASVGLSWVLTIGWACQTFIYIRKTILARRYHGGGDAASKSTTLRHQLLLILTVALPLSPNVA</sequence>
<keyword evidence="3" id="KW-1185">Reference proteome</keyword>
<evidence type="ECO:0000313" key="3">
    <source>
        <dbReference type="Proteomes" id="UP000193560"/>
    </source>
</evidence>
<reference evidence="2 3" key="1">
    <citation type="submission" date="2016-07" db="EMBL/GenBank/DDBJ databases">
        <title>Pervasive Adenine N6-methylation of Active Genes in Fungi.</title>
        <authorList>
            <consortium name="DOE Joint Genome Institute"/>
            <person name="Mondo S.J."/>
            <person name="Dannebaum R.O."/>
            <person name="Kuo R.C."/>
            <person name="Labutti K."/>
            <person name="Haridas S."/>
            <person name="Kuo A."/>
            <person name="Salamov A."/>
            <person name="Ahrendt S.R."/>
            <person name="Lipzen A."/>
            <person name="Sullivan W."/>
            <person name="Andreopoulos W.B."/>
            <person name="Clum A."/>
            <person name="Lindquist E."/>
            <person name="Daum C."/>
            <person name="Ramamoorthy G.K."/>
            <person name="Gryganskyi A."/>
            <person name="Culley D."/>
            <person name="Magnuson J.K."/>
            <person name="James T.Y."/>
            <person name="O'Malley M.A."/>
            <person name="Stajich J.E."/>
            <person name="Spatafora J.W."/>
            <person name="Visel A."/>
            <person name="Grigoriev I.V."/>
        </authorList>
    </citation>
    <scope>NUCLEOTIDE SEQUENCE [LARGE SCALE GENOMIC DNA]</scope>
    <source>
        <strain evidence="2 3">NRRL 1336</strain>
    </source>
</reference>
<dbReference type="EMBL" id="MCGE01000001">
    <property type="protein sequence ID" value="ORZ25931.1"/>
    <property type="molecule type" value="Genomic_DNA"/>
</dbReference>
<name>A0A1X2J2B0_9FUNG</name>